<keyword evidence="3" id="KW-1185">Reference proteome</keyword>
<dbReference type="OrthoDB" id="73997at2759"/>
<dbReference type="AlphaFoldDB" id="A0A183IVV0"/>
<accession>A0A183IVV0</accession>
<dbReference type="PANTHER" id="PTHR14387">
    <property type="entry name" value="THADA/DEATH RECEPTOR INTERACTING PROTEIN"/>
    <property type="match status" value="1"/>
</dbReference>
<evidence type="ECO:0000259" key="1">
    <source>
        <dbReference type="Pfam" id="PF10350"/>
    </source>
</evidence>
<sequence length="536" mass="60618">MRQVVSAPVVDHLLFCTRDKVAVRCFQLMCSRVKRTWPIEASDLQRVRKFVVLNCLSGKKFFMENLTAAVLKKFLCWLLEFSFSRLKYFADKECRKMSLKFIKLLLPLGESVPTFENTLSERMKHFQHDWPLLLISCLGEEFANNQDLALEILNAFPRHLLSIVDFPAVFESSIAMAESSKLADVSSASYLIRFVTLNCPTLLLPNVIVSNVDLNRFACTERNLAVVLHFLSNRLLVQYRKEQASPSGRFSFHGIIRCITGIVSECRFRKLDSAYVADHLQHLVVTCKAICSIVSQAVNYSSPEGYIPLEYGEEDYAPQSFLVNCWRSLKEINELFELIFSCYAETLPDQTKSAILSHFFRMFAQNRHMGLTQASSGPLLKLCVSMSGSKLGFDTIQRWISTLKEMIKVESPLFCDTRRSAGLPVIFRVCLEATLRGSHLFFDETTKFLMDGVSSSSTMGVKSQVHCLNILRMIFRESVFHKFVGPFIGDALVASIASLGSGHWPLRNAAILFYSAVMQRTFGAPAAGVYVPDNNR</sequence>
<reference evidence="4" key="1">
    <citation type="submission" date="2016-06" db="UniProtKB">
        <authorList>
            <consortium name="WormBaseParasite"/>
        </authorList>
    </citation>
    <scope>IDENTIFICATION</scope>
</reference>
<dbReference type="InterPro" id="IPR051954">
    <property type="entry name" value="tRNA_methyltransferase_THADA"/>
</dbReference>
<protein>
    <submittedName>
        <fullName evidence="4">DUF2428 domain-containing protein</fullName>
    </submittedName>
</protein>
<dbReference type="Pfam" id="PF10350">
    <property type="entry name" value="DUF2428"/>
    <property type="match status" value="1"/>
</dbReference>
<organism evidence="4">
    <name type="scientific">Soboliphyme baturini</name>
    <dbReference type="NCBI Taxonomy" id="241478"/>
    <lineage>
        <taxon>Eukaryota</taxon>
        <taxon>Metazoa</taxon>
        <taxon>Ecdysozoa</taxon>
        <taxon>Nematoda</taxon>
        <taxon>Enoplea</taxon>
        <taxon>Dorylaimia</taxon>
        <taxon>Dioctophymatida</taxon>
        <taxon>Dioctophymatoidea</taxon>
        <taxon>Soboliphymatidae</taxon>
        <taxon>Soboliphyme</taxon>
    </lineage>
</organism>
<evidence type="ECO:0000313" key="2">
    <source>
        <dbReference type="EMBL" id="VDP14135.1"/>
    </source>
</evidence>
<dbReference type="EMBL" id="UZAM01010902">
    <property type="protein sequence ID" value="VDP14135.1"/>
    <property type="molecule type" value="Genomic_DNA"/>
</dbReference>
<gene>
    <name evidence="2" type="ORF">SBAD_LOCUS7747</name>
</gene>
<proteinExistence type="predicted"/>
<dbReference type="GO" id="GO:0030488">
    <property type="term" value="P:tRNA methylation"/>
    <property type="evidence" value="ECO:0007669"/>
    <property type="project" value="TreeGrafter"/>
</dbReference>
<evidence type="ECO:0000313" key="3">
    <source>
        <dbReference type="Proteomes" id="UP000270296"/>
    </source>
</evidence>
<dbReference type="GO" id="GO:0005829">
    <property type="term" value="C:cytosol"/>
    <property type="evidence" value="ECO:0007669"/>
    <property type="project" value="TreeGrafter"/>
</dbReference>
<dbReference type="Proteomes" id="UP000270296">
    <property type="component" value="Unassembled WGS sequence"/>
</dbReference>
<reference evidence="2 3" key="2">
    <citation type="submission" date="2018-11" db="EMBL/GenBank/DDBJ databases">
        <authorList>
            <consortium name="Pathogen Informatics"/>
        </authorList>
    </citation>
    <scope>NUCLEOTIDE SEQUENCE [LARGE SCALE GENOMIC DNA]</scope>
</reference>
<evidence type="ECO:0000313" key="4">
    <source>
        <dbReference type="WBParaSite" id="SBAD_0000803801-mRNA-1"/>
    </source>
</evidence>
<name>A0A183IVV0_9BILA</name>
<dbReference type="InterPro" id="IPR019442">
    <property type="entry name" value="THADA/TRM732_DUF2428"/>
</dbReference>
<feature type="domain" description="DUF2428" evidence="1">
    <location>
        <begin position="280"/>
        <end position="504"/>
    </location>
</feature>
<dbReference type="PANTHER" id="PTHR14387:SF0">
    <property type="entry name" value="DUF2428 DOMAIN-CONTAINING PROTEIN"/>
    <property type="match status" value="1"/>
</dbReference>
<dbReference type="WBParaSite" id="SBAD_0000803801-mRNA-1">
    <property type="protein sequence ID" value="SBAD_0000803801-mRNA-1"/>
    <property type="gene ID" value="SBAD_0000803801"/>
</dbReference>